<feature type="signal peptide" evidence="3">
    <location>
        <begin position="1"/>
        <end position="17"/>
    </location>
</feature>
<dbReference type="RefSeq" id="XP_056470522.1">
    <property type="nucleotide sequence ID" value="XM_056623106.1"/>
</dbReference>
<evidence type="ECO:0000313" key="6">
    <source>
        <dbReference type="Proteomes" id="UP001149074"/>
    </source>
</evidence>
<evidence type="ECO:0000256" key="1">
    <source>
        <dbReference type="ARBA" id="ARBA00005964"/>
    </source>
</evidence>
<dbReference type="GeneID" id="81362085"/>
<protein>
    <recommendedName>
        <fullName evidence="3">Carboxylic ester hydrolase</fullName>
        <ecNumber evidence="3">3.1.1.-</ecNumber>
    </recommendedName>
</protein>
<keyword evidence="6" id="KW-1185">Reference proteome</keyword>
<gene>
    <name evidence="5" type="ORF">N7532_010615</name>
</gene>
<name>A0A9W9JXT9_9EURO</name>
<feature type="domain" description="Carboxylesterase type B" evidence="4">
    <location>
        <begin position="197"/>
        <end position="663"/>
    </location>
</feature>
<evidence type="ECO:0000259" key="4">
    <source>
        <dbReference type="Pfam" id="PF00135"/>
    </source>
</evidence>
<dbReference type="GO" id="GO:0072330">
    <property type="term" value="P:monocarboxylic acid biosynthetic process"/>
    <property type="evidence" value="ECO:0007669"/>
    <property type="project" value="UniProtKB-ARBA"/>
</dbReference>
<accession>A0A9W9JXT9</accession>
<reference evidence="5" key="1">
    <citation type="submission" date="2022-11" db="EMBL/GenBank/DDBJ databases">
        <authorList>
            <person name="Petersen C."/>
        </authorList>
    </citation>
    <scope>NUCLEOTIDE SEQUENCE</scope>
    <source>
        <strain evidence="5">IBT 30761</strain>
    </source>
</reference>
<comment type="caution">
    <text evidence="5">The sequence shown here is derived from an EMBL/GenBank/DDBJ whole genome shotgun (WGS) entry which is preliminary data.</text>
</comment>
<proteinExistence type="inferred from homology"/>
<dbReference type="InterPro" id="IPR019826">
    <property type="entry name" value="Carboxylesterase_B_AS"/>
</dbReference>
<dbReference type="GO" id="GO:0017000">
    <property type="term" value="P:antibiotic biosynthetic process"/>
    <property type="evidence" value="ECO:0007669"/>
    <property type="project" value="UniProtKB-ARBA"/>
</dbReference>
<dbReference type="EC" id="3.1.1.-" evidence="3"/>
<dbReference type="GO" id="GO:0016787">
    <property type="term" value="F:hydrolase activity"/>
    <property type="evidence" value="ECO:0007669"/>
    <property type="project" value="UniProtKB-KW"/>
</dbReference>
<dbReference type="SUPFAM" id="SSF53474">
    <property type="entry name" value="alpha/beta-Hydrolases"/>
    <property type="match status" value="1"/>
</dbReference>
<keyword evidence="2 3" id="KW-0378">Hydrolase</keyword>
<dbReference type="AlphaFoldDB" id="A0A9W9JXT9"/>
<dbReference type="InterPro" id="IPR002018">
    <property type="entry name" value="CarbesteraseB"/>
</dbReference>
<evidence type="ECO:0000256" key="2">
    <source>
        <dbReference type="ARBA" id="ARBA00022801"/>
    </source>
</evidence>
<organism evidence="5 6">
    <name type="scientific">Penicillium argentinense</name>
    <dbReference type="NCBI Taxonomy" id="1131581"/>
    <lineage>
        <taxon>Eukaryota</taxon>
        <taxon>Fungi</taxon>
        <taxon>Dikarya</taxon>
        <taxon>Ascomycota</taxon>
        <taxon>Pezizomycotina</taxon>
        <taxon>Eurotiomycetes</taxon>
        <taxon>Eurotiomycetidae</taxon>
        <taxon>Eurotiales</taxon>
        <taxon>Aspergillaceae</taxon>
        <taxon>Penicillium</taxon>
    </lineage>
</organism>
<evidence type="ECO:0000256" key="3">
    <source>
        <dbReference type="RuleBase" id="RU361235"/>
    </source>
</evidence>
<dbReference type="OrthoDB" id="408631at2759"/>
<dbReference type="PANTHER" id="PTHR43142:SF3">
    <property type="entry name" value="PUTATIVE (AFU_ORTHOLOGUE AFUA_3G09070)-RELATED"/>
    <property type="match status" value="1"/>
</dbReference>
<sequence>MLKKICLAASLAAIAGAVVSPHMLDSDISILIHNDLQEKESPWAGSGILVLDAMSLQEANKSCESLGEAIWSVDAGYSAIEYNLDYISFQGKFLAGSSQRYWIAPVHGTPSTIDANGRVKKASPKEPLPVLCTQNAPYSSTSSQDTSPKWQVSVHSNNEQITGYRDRLSFRFLGIRYASLTKRWTYSKLYEGAGPNVSALNLGSTCLGASTGSSEDCFFLNVWTPYLPNPKKLSKKDLKPVMFWIHGGAFTGGSGGDSLFDGSNLASRGDVVVVTINYRLGTLGFLALDDGETNGNYGLADQITALEWVRRNIQDFGGDPDRITIFGQSAGAGSVRALLASPRARGKFASAIMQSNLGGLGYGTTYSKYYTIEEEMEAAGKNVLALTNCTDAESRVECLRAVPAKTVSDLDTTARYLVVDGKYLTSSELDLTNSAETANVPLMVGTTRDDGAALIGYPTAGETIQKFLNESGMPSIAPSSIFPVPSTSNRTLDIFNATARVATDGIFRCIDQVTAYDGFKNKIFPEIFYYEFNRTYQTPGWSPNSPVCEAPITPDYPHGDPNQEYFKCHSGDLYYVFGNLLRDGIPMRDELDLPFEQYVVDLWSSFSRTGRPTPDLGFLKARGYVNTTRQVEVAGQWKPFRHGEYRMHLLQSSSKMVDLGEREQCEALKLPLSYYSA</sequence>
<keyword evidence="3" id="KW-0732">Signal</keyword>
<dbReference type="PANTHER" id="PTHR43142">
    <property type="entry name" value="CARBOXYLIC ESTER HYDROLASE"/>
    <property type="match status" value="1"/>
</dbReference>
<feature type="chain" id="PRO_5041018230" description="Carboxylic ester hydrolase" evidence="3">
    <location>
        <begin position="18"/>
        <end position="677"/>
    </location>
</feature>
<dbReference type="Proteomes" id="UP001149074">
    <property type="component" value="Unassembled WGS sequence"/>
</dbReference>
<dbReference type="InterPro" id="IPR029058">
    <property type="entry name" value="AB_hydrolase_fold"/>
</dbReference>
<reference evidence="5" key="2">
    <citation type="journal article" date="2023" name="IMA Fungus">
        <title>Comparative genomic study of the Penicillium genus elucidates a diverse pangenome and 15 lateral gene transfer events.</title>
        <authorList>
            <person name="Petersen C."/>
            <person name="Sorensen T."/>
            <person name="Nielsen M.R."/>
            <person name="Sondergaard T.E."/>
            <person name="Sorensen J.L."/>
            <person name="Fitzpatrick D.A."/>
            <person name="Frisvad J.C."/>
            <person name="Nielsen K.L."/>
        </authorList>
    </citation>
    <scope>NUCLEOTIDE SEQUENCE</scope>
    <source>
        <strain evidence="5">IBT 30761</strain>
    </source>
</reference>
<dbReference type="Gene3D" id="3.40.50.1820">
    <property type="entry name" value="alpha/beta hydrolase"/>
    <property type="match status" value="1"/>
</dbReference>
<dbReference type="PROSITE" id="PS00122">
    <property type="entry name" value="CARBOXYLESTERASE_B_1"/>
    <property type="match status" value="1"/>
</dbReference>
<evidence type="ECO:0000313" key="5">
    <source>
        <dbReference type="EMBL" id="KAJ5085844.1"/>
    </source>
</evidence>
<dbReference type="EMBL" id="JAPQKI010000010">
    <property type="protein sequence ID" value="KAJ5085844.1"/>
    <property type="molecule type" value="Genomic_DNA"/>
</dbReference>
<comment type="similarity">
    <text evidence="1 3">Belongs to the type-B carboxylesterase/lipase family.</text>
</comment>
<dbReference type="Pfam" id="PF00135">
    <property type="entry name" value="COesterase"/>
    <property type="match status" value="1"/>
</dbReference>